<feature type="compositionally biased region" description="Basic and acidic residues" evidence="1">
    <location>
        <begin position="95"/>
        <end position="107"/>
    </location>
</feature>
<feature type="region of interest" description="Disordered" evidence="1">
    <location>
        <begin position="495"/>
        <end position="522"/>
    </location>
</feature>
<dbReference type="InterPro" id="IPR013087">
    <property type="entry name" value="Znf_C2H2_type"/>
</dbReference>
<name>A0A9N8DVI9_9STRA</name>
<evidence type="ECO:0000256" key="1">
    <source>
        <dbReference type="SAM" id="MobiDB-lite"/>
    </source>
</evidence>
<feature type="compositionally biased region" description="Basic and acidic residues" evidence="1">
    <location>
        <begin position="455"/>
        <end position="467"/>
    </location>
</feature>
<dbReference type="Proteomes" id="UP001153069">
    <property type="component" value="Unassembled WGS sequence"/>
</dbReference>
<organism evidence="3 4">
    <name type="scientific">Seminavis robusta</name>
    <dbReference type="NCBI Taxonomy" id="568900"/>
    <lineage>
        <taxon>Eukaryota</taxon>
        <taxon>Sar</taxon>
        <taxon>Stramenopiles</taxon>
        <taxon>Ochrophyta</taxon>
        <taxon>Bacillariophyta</taxon>
        <taxon>Bacillariophyceae</taxon>
        <taxon>Bacillariophycidae</taxon>
        <taxon>Naviculales</taxon>
        <taxon>Naviculaceae</taxon>
        <taxon>Seminavis</taxon>
    </lineage>
</organism>
<protein>
    <recommendedName>
        <fullName evidence="2">C2H2-type domain-containing protein</fullName>
    </recommendedName>
</protein>
<feature type="compositionally biased region" description="Polar residues" evidence="1">
    <location>
        <begin position="11"/>
        <end position="28"/>
    </location>
</feature>
<dbReference type="AlphaFoldDB" id="A0A9N8DVI9"/>
<keyword evidence="4" id="KW-1185">Reference proteome</keyword>
<evidence type="ECO:0000313" key="3">
    <source>
        <dbReference type="EMBL" id="CAB9506734.1"/>
    </source>
</evidence>
<feature type="compositionally biased region" description="Acidic residues" evidence="1">
    <location>
        <begin position="501"/>
        <end position="514"/>
    </location>
</feature>
<dbReference type="PROSITE" id="PS00028">
    <property type="entry name" value="ZINC_FINGER_C2H2_1"/>
    <property type="match status" value="1"/>
</dbReference>
<feature type="region of interest" description="Disordered" evidence="1">
    <location>
        <begin position="1"/>
        <end position="63"/>
    </location>
</feature>
<dbReference type="EMBL" id="CAICTM010000276">
    <property type="protein sequence ID" value="CAB9506734.1"/>
    <property type="molecule type" value="Genomic_DNA"/>
</dbReference>
<feature type="compositionally biased region" description="Acidic residues" evidence="1">
    <location>
        <begin position="1"/>
        <end position="10"/>
    </location>
</feature>
<evidence type="ECO:0000259" key="2">
    <source>
        <dbReference type="PROSITE" id="PS00028"/>
    </source>
</evidence>
<feature type="domain" description="C2H2-type" evidence="2">
    <location>
        <begin position="381"/>
        <end position="403"/>
    </location>
</feature>
<gene>
    <name evidence="3" type="ORF">SEMRO_277_G106200.3</name>
</gene>
<dbReference type="OrthoDB" id="48976at2759"/>
<feature type="region of interest" description="Disordered" evidence="1">
    <location>
        <begin position="95"/>
        <end position="178"/>
    </location>
</feature>
<feature type="compositionally biased region" description="Basic residues" evidence="1">
    <location>
        <begin position="135"/>
        <end position="145"/>
    </location>
</feature>
<accession>A0A9N8DVI9</accession>
<evidence type="ECO:0000313" key="4">
    <source>
        <dbReference type="Proteomes" id="UP001153069"/>
    </source>
</evidence>
<comment type="caution">
    <text evidence="3">The sequence shown here is derived from an EMBL/GenBank/DDBJ whole genome shotgun (WGS) entry which is preliminary data.</text>
</comment>
<proteinExistence type="predicted"/>
<feature type="region of interest" description="Disordered" evidence="1">
    <location>
        <begin position="455"/>
        <end position="475"/>
    </location>
</feature>
<reference evidence="3" key="1">
    <citation type="submission" date="2020-06" db="EMBL/GenBank/DDBJ databases">
        <authorList>
            <consortium name="Plant Systems Biology data submission"/>
        </authorList>
    </citation>
    <scope>NUCLEOTIDE SEQUENCE</scope>
    <source>
        <strain evidence="3">D6</strain>
    </source>
</reference>
<sequence length="561" mass="62914">MNSPMEEESDGSSPSSNTNNNVASGTTSNKHRGTSNQHHNDRNGSIAMGTRARGSNAQRRSTALELQDCEDALEHIVMTGNHFRHRAWRIDTWKKRNKSQSENKDRNSATVDDADGSGGQQRTNLQDGSEESDRRKSRPTKKRKRNHDEDEASISHSDQEGQDSSDDGSSTEKAKDTKGNALHLLHGDDIRLYGHASGCAADPWPRDLRGGRRNRYKDRAGNEGGIDAPWNEQFGDSIPLFEFTRDRLSTVVPSNTTTTTTTIDDSTTPFSGCKETEALLVPERMRQLDPDTVRCTVDRNHVPRALLLRCWQRAVDIASQSTLVQPTGSSTNNHDVQFHTTDTTTDATRRMQLQKSAQQRCIELTIEKYPWGAPREPPYQCRLCTAEFESMDALKKHFYGSDHVRGCSWSEIHAKQRQMISDVLVQEIDGQAQALVQLVMNKALERKLTMIDDKAGNEAPKRQKKGDQQPQPKQPELFNWKDVLGFLNEVMATSQESQQVVDDDDNDNNTEQSDDGSANTTVPEIQKTLKYQNGLAPLVLNQQVLNASSSWLIERYADVPK</sequence>